<dbReference type="InterPro" id="IPR011044">
    <property type="entry name" value="Quino_amine_DH_bsu"/>
</dbReference>
<dbReference type="PANTHER" id="PTHR44163">
    <property type="entry name" value="U3 SMALL NUCLEOLAR RNA-ASSOCIATED PROTEIN 4 HOMOLOG"/>
    <property type="match status" value="1"/>
</dbReference>
<feature type="region of interest" description="Disordered" evidence="1">
    <location>
        <begin position="206"/>
        <end position="225"/>
    </location>
</feature>
<dbReference type="InterPro" id="IPR015943">
    <property type="entry name" value="WD40/YVTN_repeat-like_dom_sf"/>
</dbReference>
<name>A0AAD5YG88_9APHY</name>
<dbReference type="EMBL" id="JANAWD010000385">
    <property type="protein sequence ID" value="KAJ3480260.1"/>
    <property type="molecule type" value="Genomic_DNA"/>
</dbReference>
<dbReference type="GO" id="GO:0032040">
    <property type="term" value="C:small-subunit processome"/>
    <property type="evidence" value="ECO:0007669"/>
    <property type="project" value="TreeGrafter"/>
</dbReference>
<dbReference type="Pfam" id="PF00400">
    <property type="entry name" value="WD40"/>
    <property type="match status" value="2"/>
</dbReference>
<sequence>MAEGTSGTTVSVHRCRFVDYTPSAITALAFPPLPLPSIKGKENAATPQRPPFGNLVVGRANGSIELCEWTGSPEQHQSAQAWVVKKTLSGPYPSKVDSLALTIRYPDDLSEDQVPTLQALRLFSAGGGSDLAEWDIQSGCIRRTVASQGGSIWSVSPNPSSTLLALGCEDGSIRILSLENDSLIHLRRLDRVKCRILSLAWGPPVPRSSSQINTNDGDSSDDDGDDWSDSWIVAGCSDSCLRKWDMTSGRVLERMGTDKLKGEKTLVWTVGVLGDGTIISGDSLGMVKFWDPRTGTQLQSFQGHGADVLCLTISPEGTVIYTSGVDQKVVQYSAIKTSPPKEGSSLLSRPTSRWVQLTSRRLHSHDVRALAMWPPYSPLPPSHRRVFPSNISPILASGGLDMSIVLTPASLPTSTMKSKIINPLNTSTATTFEDSYHRRVAYSSGTFGRSGVCIAKSARLVLAMRETGISIWRILKAKAPVSQNVDGMDIDDGPAEKVEPTKEGGFERVLDMELNVHSNIVTGAISSNGRWVAVSDWYETKLFKLETLNNGDLKPKRIRNLTSVLQSQIQNSPPSTGASGFTFTPDSTKLIVATAISAHILILDLSSEADTPRVLRKFDQHRTQNATVGRVTKGRKQTSEDVEMEAGSEQDGESGSESEEDEAERKTCTVTRMATSSDGQWLATTDDQSRTHIFNLDAIQYECVLPSFPHPVHALAFDPSDPSILVLGLANNTIQVYDVESRQFPPWSYNLTHSLPQRFTQLHDSLIGVTFDSSTSSTTPNPQDPKPPSVSRRVALFWGSTWICKVQLDAEVGYSGFDKKRRRDGKKKFFHKEQNKKKGSSKEGDQPQNFKMITQYRPMLLVDFLAPGELVVVERPLVDVLAKLPPAFFKPKYGAT</sequence>
<evidence type="ECO:0000313" key="3">
    <source>
        <dbReference type="Proteomes" id="UP001212997"/>
    </source>
</evidence>
<gene>
    <name evidence="2" type="ORF">NLI96_g8471</name>
</gene>
<dbReference type="GO" id="GO:0000462">
    <property type="term" value="P:maturation of SSU-rRNA from tricistronic rRNA transcript (SSU-rRNA, 5.8S rRNA, LSU-rRNA)"/>
    <property type="evidence" value="ECO:0007669"/>
    <property type="project" value="InterPro"/>
</dbReference>
<organism evidence="2 3">
    <name type="scientific">Meripilus lineatus</name>
    <dbReference type="NCBI Taxonomy" id="2056292"/>
    <lineage>
        <taxon>Eukaryota</taxon>
        <taxon>Fungi</taxon>
        <taxon>Dikarya</taxon>
        <taxon>Basidiomycota</taxon>
        <taxon>Agaricomycotina</taxon>
        <taxon>Agaricomycetes</taxon>
        <taxon>Polyporales</taxon>
        <taxon>Meripilaceae</taxon>
        <taxon>Meripilus</taxon>
    </lineage>
</organism>
<dbReference type="AlphaFoldDB" id="A0AAD5YG88"/>
<dbReference type="InterPro" id="IPR046351">
    <property type="entry name" value="UTP4"/>
</dbReference>
<feature type="compositionally biased region" description="Acidic residues" evidence="1">
    <location>
        <begin position="640"/>
        <end position="662"/>
    </location>
</feature>
<dbReference type="SUPFAM" id="SSF50978">
    <property type="entry name" value="WD40 repeat-like"/>
    <property type="match status" value="1"/>
</dbReference>
<evidence type="ECO:0008006" key="4">
    <source>
        <dbReference type="Google" id="ProtNLM"/>
    </source>
</evidence>
<feature type="region of interest" description="Disordered" evidence="1">
    <location>
        <begin position="825"/>
        <end position="849"/>
    </location>
</feature>
<dbReference type="PANTHER" id="PTHR44163:SF1">
    <property type="entry name" value="U3 SMALL NUCLEOLAR RNA-ASSOCIATED PROTEIN 4 HOMOLOG"/>
    <property type="match status" value="1"/>
</dbReference>
<dbReference type="Proteomes" id="UP001212997">
    <property type="component" value="Unassembled WGS sequence"/>
</dbReference>
<dbReference type="GO" id="GO:0034455">
    <property type="term" value="C:t-UTP complex"/>
    <property type="evidence" value="ECO:0007669"/>
    <property type="project" value="TreeGrafter"/>
</dbReference>
<feature type="compositionally biased region" description="Polar residues" evidence="1">
    <location>
        <begin position="771"/>
        <end position="781"/>
    </location>
</feature>
<dbReference type="InterPro" id="IPR001680">
    <property type="entry name" value="WD40_rpt"/>
</dbReference>
<feature type="region of interest" description="Disordered" evidence="1">
    <location>
        <begin position="618"/>
        <end position="671"/>
    </location>
</feature>
<dbReference type="InterPro" id="IPR036322">
    <property type="entry name" value="WD40_repeat_dom_sf"/>
</dbReference>
<comment type="caution">
    <text evidence="2">The sequence shown here is derived from an EMBL/GenBank/DDBJ whole genome shotgun (WGS) entry which is preliminary data.</text>
</comment>
<reference evidence="2" key="1">
    <citation type="submission" date="2022-07" db="EMBL/GenBank/DDBJ databases">
        <title>Genome Sequence of Physisporinus lineatus.</title>
        <authorList>
            <person name="Buettner E."/>
        </authorList>
    </citation>
    <scope>NUCLEOTIDE SEQUENCE</scope>
    <source>
        <strain evidence="2">VT162</strain>
    </source>
</reference>
<feature type="compositionally biased region" description="Basic residues" evidence="1">
    <location>
        <begin position="825"/>
        <end position="839"/>
    </location>
</feature>
<proteinExistence type="predicted"/>
<dbReference type="SUPFAM" id="SSF50969">
    <property type="entry name" value="YVTN repeat-like/Quinoprotein amine dehydrogenase"/>
    <property type="match status" value="1"/>
</dbReference>
<protein>
    <recommendedName>
        <fullName evidence="4">U3 small nucleolar RNA-associated protein 4</fullName>
    </recommendedName>
</protein>
<keyword evidence="3" id="KW-1185">Reference proteome</keyword>
<dbReference type="Gene3D" id="2.130.10.10">
    <property type="entry name" value="YVTN repeat-like/Quinoprotein amine dehydrogenase"/>
    <property type="match status" value="3"/>
</dbReference>
<dbReference type="SMART" id="SM00320">
    <property type="entry name" value="WD40"/>
    <property type="match status" value="7"/>
</dbReference>
<dbReference type="GO" id="GO:0003723">
    <property type="term" value="F:RNA binding"/>
    <property type="evidence" value="ECO:0007669"/>
    <property type="project" value="TreeGrafter"/>
</dbReference>
<accession>A0AAD5YG88</accession>
<dbReference type="GO" id="GO:0030686">
    <property type="term" value="C:90S preribosome"/>
    <property type="evidence" value="ECO:0007669"/>
    <property type="project" value="InterPro"/>
</dbReference>
<evidence type="ECO:0000256" key="1">
    <source>
        <dbReference type="SAM" id="MobiDB-lite"/>
    </source>
</evidence>
<feature type="region of interest" description="Disordered" evidence="1">
    <location>
        <begin position="771"/>
        <end position="790"/>
    </location>
</feature>
<evidence type="ECO:0000313" key="2">
    <source>
        <dbReference type="EMBL" id="KAJ3480260.1"/>
    </source>
</evidence>